<dbReference type="InterPro" id="IPR027414">
    <property type="entry name" value="GH95_N_dom"/>
</dbReference>
<evidence type="ECO:0000259" key="2">
    <source>
        <dbReference type="Pfam" id="PF21307"/>
    </source>
</evidence>
<dbReference type="GO" id="GO:0005975">
    <property type="term" value="P:carbohydrate metabolic process"/>
    <property type="evidence" value="ECO:0007669"/>
    <property type="project" value="InterPro"/>
</dbReference>
<dbReference type="InterPro" id="IPR016518">
    <property type="entry name" value="Alpha-L-fucosidase"/>
</dbReference>
<dbReference type="PANTHER" id="PTHR31084:SF0">
    <property type="entry name" value="ALPHA-L-FUCOSIDASE 2"/>
    <property type="match status" value="1"/>
</dbReference>
<organism evidence="4 5">
    <name type="scientific">Pullulanibacillus pueri</name>
    <dbReference type="NCBI Taxonomy" id="1437324"/>
    <lineage>
        <taxon>Bacteria</taxon>
        <taxon>Bacillati</taxon>
        <taxon>Bacillota</taxon>
        <taxon>Bacilli</taxon>
        <taxon>Bacillales</taxon>
        <taxon>Sporolactobacillaceae</taxon>
        <taxon>Pullulanibacillus</taxon>
    </lineage>
</organism>
<evidence type="ECO:0008006" key="6">
    <source>
        <dbReference type="Google" id="ProtNLM"/>
    </source>
</evidence>
<dbReference type="Proteomes" id="UP000656813">
    <property type="component" value="Unassembled WGS sequence"/>
</dbReference>
<dbReference type="EMBL" id="BMFV01000012">
    <property type="protein sequence ID" value="GGH81366.1"/>
    <property type="molecule type" value="Genomic_DNA"/>
</dbReference>
<name>A0A8J2ZVN8_9BACL</name>
<feature type="domain" description="Glycosyl hydrolase family 95 N-terminal" evidence="1">
    <location>
        <begin position="3"/>
        <end position="252"/>
    </location>
</feature>
<accession>A0A8J2ZVN8</accession>
<dbReference type="FunFam" id="1.50.10.10:FF:000028">
    <property type="entry name" value="Alpha-L-fucosidase 2"/>
    <property type="match status" value="1"/>
</dbReference>
<dbReference type="InterPro" id="IPR049053">
    <property type="entry name" value="AFCA-like_C"/>
</dbReference>
<dbReference type="Pfam" id="PF14498">
    <property type="entry name" value="Glyco_hyd_65N_2"/>
    <property type="match status" value="1"/>
</dbReference>
<dbReference type="InterPro" id="IPR013780">
    <property type="entry name" value="Glyco_hydro_b"/>
</dbReference>
<dbReference type="GO" id="GO:0004560">
    <property type="term" value="F:alpha-L-fucosidase activity"/>
    <property type="evidence" value="ECO:0007669"/>
    <property type="project" value="InterPro"/>
</dbReference>
<dbReference type="PANTHER" id="PTHR31084">
    <property type="entry name" value="ALPHA-L-FUCOSIDASE 2"/>
    <property type="match status" value="1"/>
</dbReference>
<sequence length="801" mass="91291">MKLQYSRPASQWTEALPIGNGRLGAMVFGDVNQEHLQLNEDTLWSGYPKDWNNPQTKEVLPKIRHLLQEGKYMEADHLCREMMGPYTQSYLPLGDLFLSFEHGGGTVDTYLRYLDLENGIVGTEYEMAGVKYKREVFASYPNQVIVIRLECDRPKQLNVRVAFDSLLQHKKTRDKGQLILKGIAPEHVDPQYHSSDQPIIYGEWETTKAMRFEGRLAVQLEGGQLEWLSPEELSIRDASLITLYFNAATGFKGFDCLPSKTEDEVSLLASQPLEKVMHYTYEELRNSHIEDYQALFNRVKLHLGDRQAPEDLSTDRHIVKFGGADPSLIELLFQYGRYLMIASSRSNTQPANLQGIWNMELQPPWSSNWTLNINAEMNYWPAETCNLAECHEPLLNFIEHLAVNGAVTAKVNYGVRGWTAHHNSDLWAQTAPVGDYGKGDPVWAIWPMGGAWLSQHLWEHYTFAQDTHFLRETAYPIMKQAALFCLDWLVEDHEGYKVTMPSTSPENKFIIEQGTTGVSVASTMDLSLIWDIFTNCIEAATILQIDEAWSQKLSDTREQLFPMQIGQQGQLQEWFQDFQEEDRHHRHVSHLFGVYPGRQLTKYKNQKFFNAAKKSLERRGDGGTGWSLGWKVALWARFGDGNRSLKLLSNLLQLIQDDKENYHKGGVYANLFDAHPPFQIDGNFGVTAGIAELLVQSHDGYLHLLPALPDAWPEGYVKGLRARGGFEVNIEWKNGKLIQAEILSHAGERCRIKSEIPLVIKEFNSEGIIPTYTTDNGCLEFVTIREGRYQLEAMNSAHISL</sequence>
<dbReference type="SUPFAM" id="SSF48208">
    <property type="entry name" value="Six-hairpin glycosidases"/>
    <property type="match status" value="1"/>
</dbReference>
<reference evidence="4" key="1">
    <citation type="journal article" date="2014" name="Int. J. Syst. Evol. Microbiol.">
        <title>Complete genome sequence of Corynebacterium casei LMG S-19264T (=DSM 44701T), isolated from a smear-ripened cheese.</title>
        <authorList>
            <consortium name="US DOE Joint Genome Institute (JGI-PGF)"/>
            <person name="Walter F."/>
            <person name="Albersmeier A."/>
            <person name="Kalinowski J."/>
            <person name="Ruckert C."/>
        </authorList>
    </citation>
    <scope>NUCLEOTIDE SEQUENCE</scope>
    <source>
        <strain evidence="4">CGMCC 1.12777</strain>
    </source>
</reference>
<dbReference type="InterPro" id="IPR054363">
    <property type="entry name" value="GH95_cat"/>
</dbReference>
<dbReference type="Pfam" id="PF22124">
    <property type="entry name" value="Glyco_hydro_95_cat"/>
    <property type="match status" value="1"/>
</dbReference>
<gene>
    <name evidence="4" type="ORF">GCM10007096_19160</name>
</gene>
<dbReference type="PIRSF" id="PIRSF007663">
    <property type="entry name" value="UCP007663"/>
    <property type="match status" value="1"/>
</dbReference>
<dbReference type="InterPro" id="IPR008928">
    <property type="entry name" value="6-hairpin_glycosidase_sf"/>
</dbReference>
<evidence type="ECO:0000259" key="3">
    <source>
        <dbReference type="Pfam" id="PF22124"/>
    </source>
</evidence>
<protein>
    <recommendedName>
        <fullName evidence="6">Alpha-L-fucosidase</fullName>
    </recommendedName>
</protein>
<keyword evidence="5" id="KW-1185">Reference proteome</keyword>
<feature type="domain" description="Alpha fucosidase A-like C-terminal" evidence="2">
    <location>
        <begin position="696"/>
        <end position="791"/>
    </location>
</feature>
<dbReference type="AlphaFoldDB" id="A0A8J2ZVN8"/>
<dbReference type="Gene3D" id="2.60.40.1180">
    <property type="entry name" value="Golgi alpha-mannosidase II"/>
    <property type="match status" value="1"/>
</dbReference>
<dbReference type="Gene3D" id="2.70.98.50">
    <property type="entry name" value="putative glycoside hydrolase family protein from bacillus halodurans"/>
    <property type="match status" value="1"/>
</dbReference>
<evidence type="ECO:0000259" key="1">
    <source>
        <dbReference type="Pfam" id="PF14498"/>
    </source>
</evidence>
<dbReference type="RefSeq" id="WP_188497178.1">
    <property type="nucleotide sequence ID" value="NZ_BMFV01000012.1"/>
</dbReference>
<feature type="domain" description="Glycosyl hydrolase family 95 catalytic" evidence="3">
    <location>
        <begin position="280"/>
        <end position="694"/>
    </location>
</feature>
<proteinExistence type="predicted"/>
<dbReference type="Pfam" id="PF21307">
    <property type="entry name" value="Glyco_hydro_95_C"/>
    <property type="match status" value="1"/>
</dbReference>
<reference evidence="4" key="2">
    <citation type="submission" date="2020-09" db="EMBL/GenBank/DDBJ databases">
        <authorList>
            <person name="Sun Q."/>
            <person name="Zhou Y."/>
        </authorList>
    </citation>
    <scope>NUCLEOTIDE SEQUENCE</scope>
    <source>
        <strain evidence="4">CGMCC 1.12777</strain>
    </source>
</reference>
<evidence type="ECO:0000313" key="5">
    <source>
        <dbReference type="Proteomes" id="UP000656813"/>
    </source>
</evidence>
<comment type="caution">
    <text evidence="4">The sequence shown here is derived from an EMBL/GenBank/DDBJ whole genome shotgun (WGS) entry which is preliminary data.</text>
</comment>
<evidence type="ECO:0000313" key="4">
    <source>
        <dbReference type="EMBL" id="GGH81366.1"/>
    </source>
</evidence>